<dbReference type="InterPro" id="IPR038492">
    <property type="entry name" value="GBBH-like_N_sf"/>
</dbReference>
<evidence type="ECO:0000256" key="6">
    <source>
        <dbReference type="ARBA" id="ARBA00023004"/>
    </source>
</evidence>
<dbReference type="Gene3D" id="3.60.130.10">
    <property type="entry name" value="Clavaminate synthase-like"/>
    <property type="match status" value="1"/>
</dbReference>
<protein>
    <submittedName>
        <fullName evidence="8">Taurine catabolism dioxygenase TauD/TfdA</fullName>
    </submittedName>
</protein>
<evidence type="ECO:0000256" key="5">
    <source>
        <dbReference type="ARBA" id="ARBA00023002"/>
    </source>
</evidence>
<keyword evidence="5" id="KW-0560">Oxidoreductase</keyword>
<evidence type="ECO:0000256" key="1">
    <source>
        <dbReference type="ARBA" id="ARBA00001954"/>
    </source>
</evidence>
<dbReference type="PANTHER" id="PTHR10696">
    <property type="entry name" value="GAMMA-BUTYROBETAINE HYDROXYLASE-RELATED"/>
    <property type="match status" value="1"/>
</dbReference>
<keyword evidence="3" id="KW-0479">Metal-binding</keyword>
<dbReference type="InterPro" id="IPR042098">
    <property type="entry name" value="TauD-like_sf"/>
</dbReference>
<proteinExistence type="inferred from homology"/>
<name>Q112B1_TRIEI</name>
<dbReference type="GO" id="GO:0045329">
    <property type="term" value="P:carnitine biosynthetic process"/>
    <property type="evidence" value="ECO:0007669"/>
    <property type="project" value="TreeGrafter"/>
</dbReference>
<dbReference type="GO" id="GO:0051213">
    <property type="term" value="F:dioxygenase activity"/>
    <property type="evidence" value="ECO:0007669"/>
    <property type="project" value="UniProtKB-KW"/>
</dbReference>
<dbReference type="OrthoDB" id="443428at2"/>
<keyword evidence="6" id="KW-0408">Iron</keyword>
<dbReference type="RefSeq" id="WP_011612027.1">
    <property type="nucleotide sequence ID" value="NC_008312.1"/>
</dbReference>
<dbReference type="KEGG" id="ter:Tery_2451"/>
<comment type="cofactor">
    <cofactor evidence="1">
        <name>Fe(2+)</name>
        <dbReference type="ChEBI" id="CHEBI:29033"/>
    </cofactor>
</comment>
<dbReference type="eggNOG" id="COG2175">
    <property type="taxonomic scope" value="Bacteria"/>
</dbReference>
<gene>
    <name evidence="8" type="ordered locus">Tery_2451</name>
</gene>
<dbReference type="STRING" id="203124.Tery_2451"/>
<sequence>MKSTATLNKTFLTVKGKRFHYVWLRDNCLSPKSRHPTSFQKLYEMKHTLCPEPLSVEEKDGELTIIWNEDPPHKSTFSISWLLSHAYDDGEQDNENEDSESNSQNQEFLWDKAWIEANISKLQEALSSNPELWLEQLFTFGFTVLHNIPAKDLQATIESIGPIYNGDYGLFAPSKTTNEGKDLAETGNAMSFHTDYTYWHTPPLLTSLYCVENSASGGESLIVDGFRVVDDFRQQHPDYFQILTQTPIQFKQVYTKWQYFYSRTQPILELDEYGKVTRINFANSHSYTWKLPFDQMEEFYAAYITFFQYVKNPVYEYCFSLEPGDLLLMNDSRIMHGRKAFTGNRHLEIACVSWDFLQARQRFHQNKHLFM</sequence>
<evidence type="ECO:0000256" key="2">
    <source>
        <dbReference type="ARBA" id="ARBA00008654"/>
    </source>
</evidence>
<reference evidence="8" key="1">
    <citation type="submission" date="2006-06" db="EMBL/GenBank/DDBJ databases">
        <title>Complete sequence of Trichodesmium erythraeum IMS101.</title>
        <authorList>
            <consortium name="US DOE Joint Genome Institute"/>
            <person name="Copeland A."/>
            <person name="Lucas S."/>
            <person name="Lapidus A."/>
            <person name="Barry K."/>
            <person name="Detter J.C."/>
            <person name="Glavina del Rio T."/>
            <person name="Hammon N."/>
            <person name="Israni S."/>
            <person name="Dalin E."/>
            <person name="Tice H."/>
            <person name="Pitluck S."/>
            <person name="Kiss H."/>
            <person name="Munk A.C."/>
            <person name="Brettin T."/>
            <person name="Bruce D."/>
            <person name="Han C."/>
            <person name="Tapia R."/>
            <person name="Gilna P."/>
            <person name="Schmutz J."/>
            <person name="Larimer F."/>
            <person name="Land M."/>
            <person name="Hauser L."/>
            <person name="Kyrpides N."/>
            <person name="Kim E."/>
            <person name="Richardson P."/>
        </authorList>
    </citation>
    <scope>NUCLEOTIDE SEQUENCE [LARGE SCALE GENOMIC DNA]</scope>
    <source>
        <strain evidence="8">IMS101</strain>
    </source>
</reference>
<organism evidence="8">
    <name type="scientific">Trichodesmium erythraeum (strain IMS101)</name>
    <dbReference type="NCBI Taxonomy" id="203124"/>
    <lineage>
        <taxon>Bacteria</taxon>
        <taxon>Bacillati</taxon>
        <taxon>Cyanobacteriota</taxon>
        <taxon>Cyanophyceae</taxon>
        <taxon>Oscillatoriophycideae</taxon>
        <taxon>Oscillatoriales</taxon>
        <taxon>Microcoleaceae</taxon>
        <taxon>Trichodesmium</taxon>
    </lineage>
</organism>
<dbReference type="AlphaFoldDB" id="Q112B1"/>
<dbReference type="HOGENOM" id="CLU_021859_2_0_3"/>
<dbReference type="PANTHER" id="PTHR10696:SF25">
    <property type="entry name" value="OXIDOREDUCTASE AIM17-RELATED"/>
    <property type="match status" value="1"/>
</dbReference>
<dbReference type="InterPro" id="IPR003819">
    <property type="entry name" value="TauD/TfdA-like"/>
</dbReference>
<evidence type="ECO:0000313" key="8">
    <source>
        <dbReference type="EMBL" id="ABG51663.1"/>
    </source>
</evidence>
<evidence type="ECO:0000259" key="7">
    <source>
        <dbReference type="Pfam" id="PF02668"/>
    </source>
</evidence>
<dbReference type="GO" id="GO:0046872">
    <property type="term" value="F:metal ion binding"/>
    <property type="evidence" value="ECO:0007669"/>
    <property type="project" value="UniProtKB-KW"/>
</dbReference>
<dbReference type="SUPFAM" id="SSF51197">
    <property type="entry name" value="Clavaminate synthase-like"/>
    <property type="match status" value="1"/>
</dbReference>
<dbReference type="Pfam" id="PF02668">
    <property type="entry name" value="TauD"/>
    <property type="match status" value="1"/>
</dbReference>
<comment type="similarity">
    <text evidence="2">Belongs to the gamma-BBH/TMLD family.</text>
</comment>
<dbReference type="InterPro" id="IPR050411">
    <property type="entry name" value="AlphaKG_dependent_hydroxylases"/>
</dbReference>
<dbReference type="EMBL" id="CP000393">
    <property type="protein sequence ID" value="ABG51663.1"/>
    <property type="molecule type" value="Genomic_DNA"/>
</dbReference>
<dbReference type="Gene3D" id="3.30.2020.30">
    <property type="match status" value="1"/>
</dbReference>
<evidence type="ECO:0000256" key="3">
    <source>
        <dbReference type="ARBA" id="ARBA00022723"/>
    </source>
</evidence>
<feature type="domain" description="TauD/TfdA-like" evidence="7">
    <location>
        <begin position="116"/>
        <end position="348"/>
    </location>
</feature>
<evidence type="ECO:0000256" key="4">
    <source>
        <dbReference type="ARBA" id="ARBA00022964"/>
    </source>
</evidence>
<accession>Q112B1</accession>
<keyword evidence="4 8" id="KW-0223">Dioxygenase</keyword>